<evidence type="ECO:0000313" key="3">
    <source>
        <dbReference type="EMBL" id="CAI6262076.1"/>
    </source>
</evidence>
<dbReference type="EMBL" id="CAOQHR010000001">
    <property type="protein sequence ID" value="CAI6262076.1"/>
    <property type="molecule type" value="Genomic_DNA"/>
</dbReference>
<dbReference type="Pfam" id="PF24476">
    <property type="entry name" value="DUF7580"/>
    <property type="match status" value="1"/>
</dbReference>
<reference evidence="3" key="1">
    <citation type="submission" date="2023-01" db="EMBL/GenBank/DDBJ databases">
        <authorList>
            <person name="Van Ghelder C."/>
            <person name="Rancurel C."/>
        </authorList>
    </citation>
    <scope>NUCLEOTIDE SEQUENCE</scope>
    <source>
        <strain evidence="3">CNCM I-4278</strain>
    </source>
</reference>
<proteinExistence type="predicted"/>
<protein>
    <recommendedName>
        <fullName evidence="2">DUF7580 domain-containing protein</fullName>
    </recommendedName>
</protein>
<evidence type="ECO:0000313" key="4">
    <source>
        <dbReference type="Proteomes" id="UP001152607"/>
    </source>
</evidence>
<dbReference type="PANTHER" id="PTHR35186:SF4">
    <property type="entry name" value="PRION-INHIBITION AND PROPAGATION HELO DOMAIN-CONTAINING PROTEIN"/>
    <property type="match status" value="1"/>
</dbReference>
<dbReference type="Proteomes" id="UP001152607">
    <property type="component" value="Unassembled WGS sequence"/>
</dbReference>
<evidence type="ECO:0000259" key="2">
    <source>
        <dbReference type="Pfam" id="PF24476"/>
    </source>
</evidence>
<dbReference type="OrthoDB" id="3565018at2759"/>
<evidence type="ECO:0000256" key="1">
    <source>
        <dbReference type="SAM" id="MobiDB-lite"/>
    </source>
</evidence>
<gene>
    <name evidence="3" type="ORF">PDIGIT_LOCUS1389</name>
</gene>
<dbReference type="PANTHER" id="PTHR35186">
    <property type="entry name" value="ANK_REP_REGION DOMAIN-CONTAINING PROTEIN"/>
    <property type="match status" value="1"/>
</dbReference>
<dbReference type="InterPro" id="IPR056002">
    <property type="entry name" value="DUF7580"/>
</dbReference>
<accession>A0A9W4U3J3</accession>
<feature type="domain" description="DUF7580" evidence="2">
    <location>
        <begin position="226"/>
        <end position="574"/>
    </location>
</feature>
<dbReference type="AlphaFoldDB" id="A0A9W4U3J3"/>
<organism evidence="3 4">
    <name type="scientific">Periconia digitata</name>
    <dbReference type="NCBI Taxonomy" id="1303443"/>
    <lineage>
        <taxon>Eukaryota</taxon>
        <taxon>Fungi</taxon>
        <taxon>Dikarya</taxon>
        <taxon>Ascomycota</taxon>
        <taxon>Pezizomycotina</taxon>
        <taxon>Dothideomycetes</taxon>
        <taxon>Pleosporomycetidae</taxon>
        <taxon>Pleosporales</taxon>
        <taxon>Massarineae</taxon>
        <taxon>Periconiaceae</taxon>
        <taxon>Periconia</taxon>
    </lineage>
</organism>
<keyword evidence="4" id="KW-1185">Reference proteome</keyword>
<comment type="caution">
    <text evidence="3">The sequence shown here is derived from an EMBL/GenBank/DDBJ whole genome shotgun (WGS) entry which is preliminary data.</text>
</comment>
<name>A0A9W4U3J3_9PLEO</name>
<sequence length="586" mass="66540">MSGFEVAGVALAAFPLIISGLEHWRDAAKVSGYFWRVRKEYNICLREVQYYEILYKRNLKKLLLLDMNPQDVTKLINDPDNTLWTIKKLEVRMKQRLQESYELYMATIHDIHEASQELKQHLACEKPQIQDKIMESRQDIGNAAPNSKLPPKSSKMSAARAKLEYETFRIRFSLGDPVRRTLFDRLKQYTERLDRLLSSSDNMASFYQAQNIRSMDSSSSLDTILKKASNHAKGIYEGIYKAWQCSCQHYHSAHLKLEHRTVPELPFGIVLSSSDTKTSHKNDWNQKEITCNKSKDCVFTRTDPATGSVAKVNISNPDPKADSCSAIPAPKRRKLDTPCTRARQMQKSTTKAPPSTIELCKALSNEGQGECLGIIGHDPKSFHLHQATPKSSPPEPKTPLTLNSLLSSSVLPGLPRRQRYKLALLLASSFAQLRRTPWLDSDFTKEKICFFREGGDDDENISYHEPFIKKGFKPLGPSNTKQDSDFSSLGILLLELCFGQRLEDHPYRKKHDTGSGDVKRALDLMSALKWSRDVSDEGGENYATAVKWCFLKNVKGGDDSWRSDMVKHVIEPLEKCERYFGAVKAV</sequence>
<feature type="region of interest" description="Disordered" evidence="1">
    <location>
        <begin position="382"/>
        <end position="401"/>
    </location>
</feature>